<protein>
    <submittedName>
        <fullName evidence="1">Uncharacterized protein</fullName>
    </submittedName>
</protein>
<dbReference type="EMBL" id="QGKX02001521">
    <property type="protein sequence ID" value="KAF3508847.1"/>
    <property type="molecule type" value="Genomic_DNA"/>
</dbReference>
<organism evidence="1 2">
    <name type="scientific">Brassica cretica</name>
    <name type="common">Mustard</name>
    <dbReference type="NCBI Taxonomy" id="69181"/>
    <lineage>
        <taxon>Eukaryota</taxon>
        <taxon>Viridiplantae</taxon>
        <taxon>Streptophyta</taxon>
        <taxon>Embryophyta</taxon>
        <taxon>Tracheophyta</taxon>
        <taxon>Spermatophyta</taxon>
        <taxon>Magnoliopsida</taxon>
        <taxon>eudicotyledons</taxon>
        <taxon>Gunneridae</taxon>
        <taxon>Pentapetalae</taxon>
        <taxon>rosids</taxon>
        <taxon>malvids</taxon>
        <taxon>Brassicales</taxon>
        <taxon>Brassicaceae</taxon>
        <taxon>Brassiceae</taxon>
        <taxon>Brassica</taxon>
    </lineage>
</organism>
<comment type="caution">
    <text evidence="1">The sequence shown here is derived from an EMBL/GenBank/DDBJ whole genome shotgun (WGS) entry which is preliminary data.</text>
</comment>
<sequence>MDHPRSIKRKLIENNYEYDGDDPLFPWIKLFLQDENAGTAVSDVGANRSQALAIERYNDNLCYLKVWLRHLKHTYYALHLEFQPKVKTANEIFNLILSRNAKPMKC</sequence>
<proteinExistence type="predicted"/>
<dbReference type="Proteomes" id="UP000712600">
    <property type="component" value="Unassembled WGS sequence"/>
</dbReference>
<reference evidence="1" key="1">
    <citation type="submission" date="2019-12" db="EMBL/GenBank/DDBJ databases">
        <title>Genome sequencing and annotation of Brassica cretica.</title>
        <authorList>
            <person name="Studholme D.J."/>
            <person name="Sarris P."/>
        </authorList>
    </citation>
    <scope>NUCLEOTIDE SEQUENCE</scope>
    <source>
        <strain evidence="1">PFS-109/04</strain>
        <tissue evidence="1">Leaf</tissue>
    </source>
</reference>
<accession>A0A8S9P6J9</accession>
<evidence type="ECO:0000313" key="1">
    <source>
        <dbReference type="EMBL" id="KAF3508847.1"/>
    </source>
</evidence>
<evidence type="ECO:0000313" key="2">
    <source>
        <dbReference type="Proteomes" id="UP000712600"/>
    </source>
</evidence>
<gene>
    <name evidence="1" type="ORF">F2Q69_00007614</name>
</gene>
<dbReference type="AlphaFoldDB" id="A0A8S9P6J9"/>
<name>A0A8S9P6J9_BRACR</name>